<dbReference type="InterPro" id="IPR002017">
    <property type="entry name" value="Spectrin_repeat"/>
</dbReference>
<dbReference type="SMART" id="SM00150">
    <property type="entry name" value="SPEC"/>
    <property type="match status" value="7"/>
</dbReference>
<gene>
    <name evidence="13" type="ORF">ROHU_028248</name>
</gene>
<dbReference type="SUPFAM" id="SSF46966">
    <property type="entry name" value="Spectrin repeat"/>
    <property type="match status" value="7"/>
</dbReference>
<feature type="region of interest" description="Disordered" evidence="10">
    <location>
        <begin position="1080"/>
        <end position="1100"/>
    </location>
</feature>
<feature type="region of interest" description="Disordered" evidence="10">
    <location>
        <begin position="667"/>
        <end position="722"/>
    </location>
</feature>
<dbReference type="PROSITE" id="PS51049">
    <property type="entry name" value="KASH"/>
    <property type="match status" value="1"/>
</dbReference>
<evidence type="ECO:0000256" key="5">
    <source>
        <dbReference type="ARBA" id="ARBA00022989"/>
    </source>
</evidence>
<proteinExistence type="inferred from homology"/>
<evidence type="ECO:0000256" key="7">
    <source>
        <dbReference type="ARBA" id="ARBA00023242"/>
    </source>
</evidence>
<feature type="compositionally biased region" description="Polar residues" evidence="10">
    <location>
        <begin position="800"/>
        <end position="815"/>
    </location>
</feature>
<dbReference type="EMBL" id="QBIY01012862">
    <property type="protein sequence ID" value="RXN15198.1"/>
    <property type="molecule type" value="Genomic_DNA"/>
</dbReference>
<dbReference type="Proteomes" id="UP000290572">
    <property type="component" value="Unassembled WGS sequence"/>
</dbReference>
<feature type="domain" description="KASH" evidence="12">
    <location>
        <begin position="1106"/>
        <end position="1165"/>
    </location>
</feature>
<dbReference type="CDD" id="cd00176">
    <property type="entry name" value="SPEC"/>
    <property type="match status" value="3"/>
</dbReference>
<evidence type="ECO:0000256" key="11">
    <source>
        <dbReference type="SAM" id="Phobius"/>
    </source>
</evidence>
<sequence length="1165" mass="134271">MYGELLCSQSFQQKCQCWMELLDKIEAGLSNQTSGDCAAVRKQLAAHQLIEEQLQCHEELYRETVEAGTQILMITDARTQTRLRTELDILKEMWEQSCGLVGKRKALANTITHNWKLCETGLADSALRLEEIKARLKSPLPEKLEDLKTHMQLIKEDEDKLQIWAGGLKELSTMKADVSQYVLPTDTMLLQGQVEELHSQWEELCLKVSLRKQEIADRLNAWIIFNDKNKELCDWLTQMEKKVAHRGENLSIEEMVKKLKKDCMEEINLFSENKSHLKQLGEQLLLASDKAKEAEIHGALQDVNDRWQHLFDHIEARVKKLTETLVTVQQLDKNMINLRSWLTRIEAELAKPIHYSICHRDEIQKRLVEQQDLQRDIEQHTERVASVLTLCDVLLHDKDACSSDGENDSIQQTTQRLDQRWRNICSLSLERRLRIEETWRLWCKFQEDYSSFEDWLNVAERSTAEPNSSDVLYVDAKEELQKYEVFQKQVHESLTQLEVINNQYRRLARENRADAASRLRAMVHQGNQRWDALQRRVAAILRRLRHFTSQREEFEGTRKGLLVWLTEIDLQLTNVENFTESHLQDKIKQLKSFKKEITLNTNKIDALIVFGEGLIQRSCPQDAVEIEDELEELHTYCQEVFGRVAGFHQRLTSLRPQLQEQLDVFDGEQSRGTQGTPSSSQPSMCLLSPPQERSGRETPVSVDSIPLEWDHTGDVGGSSSHDEEEDAAFFSALSGQNWHFQNTPERKAFQLDSSSPTHTSTPFKQGYVQLMSECSGSIKSVKRVSMILDDEEQQEEQGLTGLNTADKQSGTDTLSSTEEHEDVCLVLFRRVIERWELLQAQAVSKEQCSSRDPQQLTSDLHDITSWLDRVIPELDRLQKPETAVSVVILEERVKQLKEMQKTFARYKTMMLSLNLGGRELQQGATGGAPELQEGMRSMNRRWTEACEGLEGWEDSLRTTLGRCQEFHEMVHSQLLWLAHAESRRYTVNMNDPSVQSTMLQEHKNTLKLMFCTPCWQDLAEELQGRQKQVSSLQEIVSELLPEAGGEDSTEAREKLHVIGSKLRLLSRQVDQDLQTIEERLESNAEASGDMKSAQHSRTKREPSPQRSFFYRVLRAAFPLHLLFLLLLVLACLVPLSEDDYSCTFSNNFARSFHPMLRYTNGPPPT</sequence>
<comment type="subcellular location">
    <subcellularLocation>
        <location evidence="8">Nucleus outer membrane</location>
        <topology evidence="8">Single-pass type IV membrane protein</topology>
    </subcellularLocation>
</comment>
<dbReference type="Gene3D" id="1.20.58.60">
    <property type="match status" value="6"/>
</dbReference>
<evidence type="ECO:0000256" key="4">
    <source>
        <dbReference type="ARBA" id="ARBA00022737"/>
    </source>
</evidence>
<keyword evidence="2" id="KW-0597">Phosphoprotein</keyword>
<dbReference type="PANTHER" id="PTHR14514">
    <property type="entry name" value="PKA ANCHORING PROTEIN"/>
    <property type="match status" value="1"/>
</dbReference>
<keyword evidence="4" id="KW-0677">Repeat</keyword>
<evidence type="ECO:0000256" key="10">
    <source>
        <dbReference type="SAM" id="MobiDB-lite"/>
    </source>
</evidence>
<feature type="transmembrane region" description="Helical" evidence="11">
    <location>
        <begin position="1115"/>
        <end position="1135"/>
    </location>
</feature>
<evidence type="ECO:0000313" key="13">
    <source>
        <dbReference type="EMBL" id="RXN15198.1"/>
    </source>
</evidence>
<dbReference type="SMART" id="SM01249">
    <property type="entry name" value="KASH"/>
    <property type="match status" value="1"/>
</dbReference>
<feature type="topological domain" description="Cytoplasmic" evidence="9">
    <location>
        <begin position="1"/>
        <end position="1114"/>
    </location>
</feature>
<comment type="similarity">
    <text evidence="1">Belongs to the nesprin family.</text>
</comment>
<evidence type="ECO:0000256" key="9">
    <source>
        <dbReference type="PROSITE-ProRule" id="PRU00385"/>
    </source>
</evidence>
<dbReference type="Pfam" id="PF25035">
    <property type="entry name" value="SYNE1"/>
    <property type="match status" value="1"/>
</dbReference>
<reference evidence="13 14" key="1">
    <citation type="submission" date="2018-03" db="EMBL/GenBank/DDBJ databases">
        <title>Draft genome sequence of Rohu Carp (Labeo rohita).</title>
        <authorList>
            <person name="Das P."/>
            <person name="Kushwaha B."/>
            <person name="Joshi C.G."/>
            <person name="Kumar D."/>
            <person name="Nagpure N.S."/>
            <person name="Sahoo L."/>
            <person name="Das S.P."/>
            <person name="Bit A."/>
            <person name="Patnaik S."/>
            <person name="Meher P.K."/>
            <person name="Jayasankar P."/>
            <person name="Koringa P.G."/>
            <person name="Patel N.V."/>
            <person name="Hinsu A.T."/>
            <person name="Kumar R."/>
            <person name="Pandey M."/>
            <person name="Agarwal S."/>
            <person name="Srivastava S."/>
            <person name="Singh M."/>
            <person name="Iquebal M.A."/>
            <person name="Jaiswal S."/>
            <person name="Angadi U.B."/>
            <person name="Kumar N."/>
            <person name="Raza M."/>
            <person name="Shah T.M."/>
            <person name="Rai A."/>
            <person name="Jena J.K."/>
        </authorList>
    </citation>
    <scope>NUCLEOTIDE SEQUENCE [LARGE SCALE GENOMIC DNA]</scope>
    <source>
        <strain evidence="13">DASCIFA01</strain>
        <tissue evidence="13">Testis</tissue>
    </source>
</reference>
<comment type="caution">
    <text evidence="13">The sequence shown here is derived from an EMBL/GenBank/DDBJ whole genome shotgun (WGS) entry which is preliminary data.</text>
</comment>
<evidence type="ECO:0000256" key="2">
    <source>
        <dbReference type="ARBA" id="ARBA00022553"/>
    </source>
</evidence>
<dbReference type="InterPro" id="IPR018159">
    <property type="entry name" value="Spectrin/alpha-actinin"/>
</dbReference>
<dbReference type="Pfam" id="PF10541">
    <property type="entry name" value="KASH"/>
    <property type="match status" value="1"/>
</dbReference>
<dbReference type="PANTHER" id="PTHR14514:SF4">
    <property type="entry name" value="NESPRIN-2"/>
    <property type="match status" value="1"/>
</dbReference>
<organism evidence="13 14">
    <name type="scientific">Labeo rohita</name>
    <name type="common">Indian major carp</name>
    <name type="synonym">Cyprinus rohita</name>
    <dbReference type="NCBI Taxonomy" id="84645"/>
    <lineage>
        <taxon>Eukaryota</taxon>
        <taxon>Metazoa</taxon>
        <taxon>Chordata</taxon>
        <taxon>Craniata</taxon>
        <taxon>Vertebrata</taxon>
        <taxon>Euteleostomi</taxon>
        <taxon>Actinopterygii</taxon>
        <taxon>Neopterygii</taxon>
        <taxon>Teleostei</taxon>
        <taxon>Ostariophysi</taxon>
        <taxon>Cypriniformes</taxon>
        <taxon>Cyprinidae</taxon>
        <taxon>Labeoninae</taxon>
        <taxon>Labeonini</taxon>
        <taxon>Labeo</taxon>
    </lineage>
</organism>
<evidence type="ECO:0000256" key="8">
    <source>
        <dbReference type="ARBA" id="ARBA00046312"/>
    </source>
</evidence>
<keyword evidence="5 11" id="KW-1133">Transmembrane helix</keyword>
<feature type="topological domain" description="Perinuclear space" evidence="9">
    <location>
        <begin position="1136"/>
        <end position="1165"/>
    </location>
</feature>
<feature type="compositionally biased region" description="Polar residues" evidence="10">
    <location>
        <begin position="670"/>
        <end position="683"/>
    </location>
</feature>
<evidence type="ECO:0000313" key="14">
    <source>
        <dbReference type="Proteomes" id="UP000290572"/>
    </source>
</evidence>
<evidence type="ECO:0000256" key="6">
    <source>
        <dbReference type="ARBA" id="ARBA00023136"/>
    </source>
</evidence>
<dbReference type="AlphaFoldDB" id="A0A498M2X4"/>
<accession>A0A498M2X4</accession>
<keyword evidence="7" id="KW-0539">Nucleus</keyword>
<keyword evidence="6 9" id="KW-0472">Membrane</keyword>
<dbReference type="FunFam" id="1.20.58.60:FF:000157">
    <property type="entry name" value="Nesprin-1 isoform 1"/>
    <property type="match status" value="1"/>
</dbReference>
<evidence type="ECO:0000256" key="1">
    <source>
        <dbReference type="ARBA" id="ARBA00008619"/>
    </source>
</evidence>
<protein>
    <submittedName>
        <fullName evidence="13">Nesprin-2-like protein</fullName>
    </submittedName>
</protein>
<dbReference type="GO" id="GO:0005640">
    <property type="term" value="C:nuclear outer membrane"/>
    <property type="evidence" value="ECO:0007669"/>
    <property type="project" value="UniProtKB-SubCell"/>
</dbReference>
<name>A0A498M2X4_LABRO</name>
<dbReference type="FunFam" id="1.20.58.60:FF:000126">
    <property type="entry name" value="Spectrin repeat containing, nuclear envelope 1a"/>
    <property type="match status" value="1"/>
</dbReference>
<dbReference type="InterPro" id="IPR056887">
    <property type="entry name" value="SYNE1/2_dom"/>
</dbReference>
<dbReference type="Pfam" id="PF00435">
    <property type="entry name" value="Spectrin"/>
    <property type="match status" value="5"/>
</dbReference>
<keyword evidence="14" id="KW-1185">Reference proteome</keyword>
<evidence type="ECO:0000259" key="12">
    <source>
        <dbReference type="PROSITE" id="PS51049"/>
    </source>
</evidence>
<evidence type="ECO:0000256" key="3">
    <source>
        <dbReference type="ARBA" id="ARBA00022692"/>
    </source>
</evidence>
<keyword evidence="3 9" id="KW-0812">Transmembrane</keyword>
<dbReference type="STRING" id="84645.A0A498M2X4"/>
<dbReference type="InterPro" id="IPR012315">
    <property type="entry name" value="KASH"/>
</dbReference>
<feature type="region of interest" description="Disordered" evidence="10">
    <location>
        <begin position="792"/>
        <end position="815"/>
    </location>
</feature>